<dbReference type="EMBL" id="CP044016">
    <property type="protein sequence ID" value="QES88637.1"/>
    <property type="molecule type" value="Genomic_DNA"/>
</dbReference>
<feature type="transmembrane region" description="Helical" evidence="1">
    <location>
        <begin position="185"/>
        <end position="202"/>
    </location>
</feature>
<dbReference type="AlphaFoldDB" id="A0A5P2G087"/>
<feature type="transmembrane region" description="Helical" evidence="1">
    <location>
        <begin position="209"/>
        <end position="228"/>
    </location>
</feature>
<organism evidence="2 3">
    <name type="scientific">Rhizosphaericola mali</name>
    <dbReference type="NCBI Taxonomy" id="2545455"/>
    <lineage>
        <taxon>Bacteria</taxon>
        <taxon>Pseudomonadati</taxon>
        <taxon>Bacteroidota</taxon>
        <taxon>Chitinophagia</taxon>
        <taxon>Chitinophagales</taxon>
        <taxon>Chitinophagaceae</taxon>
        <taxon>Rhizosphaericola</taxon>
    </lineage>
</organism>
<keyword evidence="1" id="KW-0812">Transmembrane</keyword>
<protein>
    <recommendedName>
        <fullName evidence="4">Phosphatase PAP2 family protein</fullName>
    </recommendedName>
</protein>
<gene>
    <name evidence="2" type="ORF">E0W69_008215</name>
</gene>
<keyword evidence="3" id="KW-1185">Reference proteome</keyword>
<feature type="transmembrane region" description="Helical" evidence="1">
    <location>
        <begin position="161"/>
        <end position="179"/>
    </location>
</feature>
<evidence type="ECO:0000313" key="2">
    <source>
        <dbReference type="EMBL" id="QES88637.1"/>
    </source>
</evidence>
<keyword evidence="1" id="KW-1133">Transmembrane helix</keyword>
<dbReference type="RefSeq" id="WP_131329596.1">
    <property type="nucleotide sequence ID" value="NZ_CP044016.1"/>
</dbReference>
<dbReference type="OrthoDB" id="9786064at2"/>
<dbReference type="Proteomes" id="UP000292424">
    <property type="component" value="Chromosome"/>
</dbReference>
<keyword evidence="1" id="KW-0472">Membrane</keyword>
<evidence type="ECO:0008006" key="4">
    <source>
        <dbReference type="Google" id="ProtNLM"/>
    </source>
</evidence>
<accession>A0A5P2G087</accession>
<feature type="transmembrane region" description="Helical" evidence="1">
    <location>
        <begin position="32"/>
        <end position="52"/>
    </location>
</feature>
<dbReference type="KEGG" id="arac:E0W69_008215"/>
<feature type="transmembrane region" description="Helical" evidence="1">
    <location>
        <begin position="135"/>
        <end position="154"/>
    </location>
</feature>
<proteinExistence type="predicted"/>
<evidence type="ECO:0000256" key="1">
    <source>
        <dbReference type="SAM" id="Phobius"/>
    </source>
</evidence>
<name>A0A5P2G087_9BACT</name>
<sequence>MNISNQIEETAIVVPMNDGIVYPKFLRTIAKLLTILFHPLFIPIYVFLWMHLRFPTEFAGMDDHTFNIRAFGVFWTTAFFPAFVVFILWRLKMIKSLDMNASTERIIPYVATMFFYWWMWYLSRNFTDQASALKFFYFGIFLATIPGLIFNNFFKISMHGMGIGGLIGAVTLTCYMYGIYLGADLIILFLLSGLVLSSRLILKAHNNFELYMGVFTGLISQFIAYYIFS</sequence>
<feature type="transmembrane region" description="Helical" evidence="1">
    <location>
        <begin position="72"/>
        <end position="91"/>
    </location>
</feature>
<feature type="transmembrane region" description="Helical" evidence="1">
    <location>
        <begin position="106"/>
        <end position="123"/>
    </location>
</feature>
<evidence type="ECO:0000313" key="3">
    <source>
        <dbReference type="Proteomes" id="UP000292424"/>
    </source>
</evidence>
<reference evidence="2 3" key="1">
    <citation type="submission" date="2019-09" db="EMBL/GenBank/DDBJ databases">
        <title>Complete genome sequence of Arachidicoccus sp. B3-10 isolated from apple orchard soil.</title>
        <authorList>
            <person name="Kim H.S."/>
            <person name="Han K.-I."/>
            <person name="Suh M.K."/>
            <person name="Lee K.C."/>
            <person name="Eom M.K."/>
            <person name="Kim J.-S."/>
            <person name="Kang S.W."/>
            <person name="Sin Y."/>
            <person name="Lee J.-S."/>
        </authorList>
    </citation>
    <scope>NUCLEOTIDE SEQUENCE [LARGE SCALE GENOMIC DNA]</scope>
    <source>
        <strain evidence="2 3">B3-10</strain>
    </source>
</reference>